<evidence type="ECO:0000313" key="2">
    <source>
        <dbReference type="Proteomes" id="UP000254280"/>
    </source>
</evidence>
<keyword evidence="2" id="KW-1185">Reference proteome</keyword>
<dbReference type="InterPro" id="IPR038512">
    <property type="entry name" value="GpU-like_sf"/>
</dbReference>
<organism evidence="1 2">
    <name type="scientific">[Pasteurella] mairii</name>
    <dbReference type="NCBI Taxonomy" id="757"/>
    <lineage>
        <taxon>Bacteria</taxon>
        <taxon>Pseudomonadati</taxon>
        <taxon>Pseudomonadota</taxon>
        <taxon>Gammaproteobacteria</taxon>
        <taxon>Pasteurellales</taxon>
        <taxon>Pasteurellaceae</taxon>
    </lineage>
</organism>
<gene>
    <name evidence="1" type="ORF">NCTC10699_01199</name>
</gene>
<dbReference type="Gene3D" id="3.30.70.1700">
    <property type="entry name" value="Phage minor tail protein U"/>
    <property type="match status" value="1"/>
</dbReference>
<dbReference type="InterPro" id="IPR035934">
    <property type="entry name" value="Phage_tail_protein-like_sf"/>
</dbReference>
<dbReference type="SUPFAM" id="SSF143749">
    <property type="entry name" value="Phage tail protein-like"/>
    <property type="match status" value="1"/>
</dbReference>
<dbReference type="AlphaFoldDB" id="A0A379B508"/>
<dbReference type="Proteomes" id="UP000254280">
    <property type="component" value="Unassembled WGS sequence"/>
</dbReference>
<dbReference type="EMBL" id="UGSS01000002">
    <property type="protein sequence ID" value="SUB33572.1"/>
    <property type="molecule type" value="Genomic_DNA"/>
</dbReference>
<accession>A0A379B508</accession>
<reference evidence="1 2" key="1">
    <citation type="submission" date="2018-06" db="EMBL/GenBank/DDBJ databases">
        <authorList>
            <consortium name="Pathogen Informatics"/>
            <person name="Doyle S."/>
        </authorList>
    </citation>
    <scope>NUCLEOTIDE SEQUENCE [LARGE SCALE GENOMIC DNA]</scope>
    <source>
        <strain evidence="1 2">NCTC10699</strain>
    </source>
</reference>
<name>A0A379B508_9PAST</name>
<protein>
    <submittedName>
        <fullName evidence="1">Uncharacterized protein</fullName>
    </submittedName>
</protein>
<evidence type="ECO:0000313" key="1">
    <source>
        <dbReference type="EMBL" id="SUB33572.1"/>
    </source>
</evidence>
<sequence>MAFLYKNLEEIHFFHNGLPKITSLEDELPLISVFINNAEADQYVIGYQEWHTDLNILTYIVLMQSILLRISVTLCEDSVLEITIQLSKSFQKGSLNTPFFKDIPFMTDDELRLYCGPYADTAILNLMGELKLNLNGETSGPVIHYQKVTDIQTVKNGQFSIKQAALHWGGGGLVVRAYINNWLQAFDKTEEEHLRYRILALEAENAYLKKLREFNQQQMY</sequence>
<proteinExistence type="predicted"/>
<dbReference type="OrthoDB" id="5683808at2"/>